<feature type="compositionally biased region" description="Low complexity" evidence="1">
    <location>
        <begin position="251"/>
        <end position="262"/>
    </location>
</feature>
<feature type="region of interest" description="Disordered" evidence="1">
    <location>
        <begin position="250"/>
        <end position="269"/>
    </location>
</feature>
<accession>A0AAF0IJJ1</accession>
<dbReference type="Proteomes" id="UP001219355">
    <property type="component" value="Chromosome 3"/>
</dbReference>
<dbReference type="EMBL" id="CP120629">
    <property type="protein sequence ID" value="WEW59353.1"/>
    <property type="molecule type" value="Genomic_DNA"/>
</dbReference>
<evidence type="ECO:0000313" key="2">
    <source>
        <dbReference type="EMBL" id="WEW59353.1"/>
    </source>
</evidence>
<name>A0AAF0IJJ1_9EURO</name>
<evidence type="ECO:0000256" key="1">
    <source>
        <dbReference type="SAM" id="MobiDB-lite"/>
    </source>
</evidence>
<feature type="compositionally biased region" description="Polar residues" evidence="1">
    <location>
        <begin position="803"/>
        <end position="814"/>
    </location>
</feature>
<organism evidence="2 3">
    <name type="scientific">Emydomyces testavorans</name>
    <dbReference type="NCBI Taxonomy" id="2070801"/>
    <lineage>
        <taxon>Eukaryota</taxon>
        <taxon>Fungi</taxon>
        <taxon>Dikarya</taxon>
        <taxon>Ascomycota</taxon>
        <taxon>Pezizomycotina</taxon>
        <taxon>Eurotiomycetes</taxon>
        <taxon>Eurotiomycetidae</taxon>
        <taxon>Onygenales</taxon>
        <taxon>Nannizziopsiaceae</taxon>
        <taxon>Emydomyces</taxon>
    </lineage>
</organism>
<feature type="compositionally biased region" description="Polar residues" evidence="1">
    <location>
        <begin position="317"/>
        <end position="334"/>
    </location>
</feature>
<evidence type="ECO:0000313" key="3">
    <source>
        <dbReference type="Proteomes" id="UP001219355"/>
    </source>
</evidence>
<sequence length="923" mass="102647">MHGSIVSPAASSLRCHPRILGQRRTISWREYRTDSDWQSRFGAKMERSIEKANRVLSYKYSCMLRPRLKWHRLQNGGVWDWIRPRSSSSPKKPDDDYGWSPWGWNKSAWEKEFASEQDRFERQFEEFKRRIDADAYGMIFGRRLQRLRPSPGLKDDIFPSFCRSIFDIYRGTASSKGSKRQPNENKPVKPGKPETGTCGTSSLSRNETMFQFDPISGRMVPKDDPNFGTHKESLGRTTDSIIDIPVTTYRSKSMSNGKQSSSVESSATAAILGHKKSSDELGLRQETDQDNGLVDSKLINDASSQQKSNGVWLMGGPQSQSGINDPGRSSTTTCLDSDAKAKLSSSSATYFEDKKPGQLTSGMRSAHSLFANFREYLTSKFETYGYGRDVKPSIPSVKEMNLKHAPCKALPASHNALYEDPERLNIESLRADDVRASFDRRNYEHEAQKWERETDNMMKSGSFDQIEKDGISNGNPDTGCSTAYLTADFGKSYETIQDKDKRLVEEIRTIYEDAYGEITPMHRQTEIKYEGDGFASTTSSEAKIQTGPRNLHKLDTVLDKVEQTDNAVQSSLQELESLCESMRREVLVNAKPADGIQQNAPAKYKILAYDSSTMKVRDAGITSSFTSPFVPLHPVEAITRLNHPSKFLGFFPLLTKQGYEVFSASDDVLVFRKTKGGGIESVVVNEADTPASESDSVHSPAQAAVLAKEFDDECKTNKSTPDSETEPKLRRFDGTRATSEHVHMLKESAKLTEASSEKFETDQGGPENSPNPKSSSAQGGASDDASKKTVYSQKQGAQHEQESVEASENSTLKAPSSHPESKPIMVRRQETHFTGGPPNWSPYDPDAESRRPPPPPPPSSVRTSTTEAKESSWSFLRKAFRRAFFAGVITGGTCYAIGVVAEYFRTGGQDGLGPRGFTGLEGR</sequence>
<feature type="region of interest" description="Disordered" evidence="1">
    <location>
        <begin position="710"/>
        <end position="869"/>
    </location>
</feature>
<feature type="region of interest" description="Disordered" evidence="1">
    <location>
        <begin position="173"/>
        <end position="239"/>
    </location>
</feature>
<feature type="compositionally biased region" description="Basic and acidic residues" evidence="1">
    <location>
        <begin position="220"/>
        <end position="234"/>
    </location>
</feature>
<gene>
    <name evidence="2" type="ORF">PRK78_004823</name>
</gene>
<feature type="compositionally biased region" description="Basic and acidic residues" evidence="1">
    <location>
        <begin position="725"/>
        <end position="761"/>
    </location>
</feature>
<feature type="compositionally biased region" description="Polar residues" evidence="1">
    <location>
        <begin position="197"/>
        <end position="209"/>
    </location>
</feature>
<dbReference type="AlphaFoldDB" id="A0AAF0IJJ1"/>
<proteinExistence type="predicted"/>
<feature type="compositionally biased region" description="Low complexity" evidence="1">
    <location>
        <begin position="774"/>
        <end position="783"/>
    </location>
</feature>
<feature type="region of interest" description="Disordered" evidence="1">
    <location>
        <begin position="306"/>
        <end position="334"/>
    </location>
</feature>
<reference evidence="2" key="1">
    <citation type="submission" date="2023-03" db="EMBL/GenBank/DDBJ databases">
        <title>Emydomyces testavorans Genome Sequence.</title>
        <authorList>
            <person name="Hoyer L."/>
        </authorList>
    </citation>
    <scope>NUCLEOTIDE SEQUENCE</scope>
    <source>
        <strain evidence="2">16-2883</strain>
    </source>
</reference>
<keyword evidence="3" id="KW-1185">Reference proteome</keyword>
<protein>
    <submittedName>
        <fullName evidence="2">Uncharacterized protein</fullName>
    </submittedName>
</protein>